<sequence length="146" mass="16052">MIKPKYYLVERTLLPEVFQRVIEANEAIASGKAATASEAAKIAGLSRSAYYKYKDGVRPFFEATTDRIVTFHFMLHDQPGMLSSILGLMARSGANLLTVNQSIPMRGQASVTIAARTGEMKYSVEELVHRAEALEGVNKVEILASE</sequence>
<evidence type="ECO:0000259" key="2">
    <source>
        <dbReference type="PROSITE" id="PS51671"/>
    </source>
</evidence>
<keyword evidence="4" id="KW-1185">Reference proteome</keyword>
<name>A0A923LU75_9FIRM</name>
<dbReference type="RefSeq" id="WP_107630467.1">
    <property type="nucleotide sequence ID" value="NZ_JACOPL010000001.1"/>
</dbReference>
<dbReference type="SUPFAM" id="SSF55021">
    <property type="entry name" value="ACT-like"/>
    <property type="match status" value="1"/>
</dbReference>
<reference evidence="3" key="1">
    <citation type="submission" date="2020-08" db="EMBL/GenBank/DDBJ databases">
        <title>Genome public.</title>
        <authorList>
            <person name="Liu C."/>
            <person name="Sun Q."/>
        </authorList>
    </citation>
    <scope>NUCLEOTIDE SEQUENCE</scope>
    <source>
        <strain evidence="3">NSJ-28</strain>
    </source>
</reference>
<dbReference type="EMBL" id="JACOPL010000001">
    <property type="protein sequence ID" value="MBC5724057.1"/>
    <property type="molecule type" value="Genomic_DNA"/>
</dbReference>
<feature type="domain" description="ACT" evidence="2">
    <location>
        <begin position="70"/>
        <end position="145"/>
    </location>
</feature>
<proteinExistence type="inferred from homology"/>
<dbReference type="InterPro" id="IPR008310">
    <property type="entry name" value="UPF0735_ACT_dom-cont"/>
</dbReference>
<dbReference type="PROSITE" id="PS51671">
    <property type="entry name" value="ACT"/>
    <property type="match status" value="1"/>
</dbReference>
<dbReference type="InterPro" id="IPR045865">
    <property type="entry name" value="ACT-like_dom_sf"/>
</dbReference>
<organism evidence="3 4">
    <name type="scientific">Agathobaculum faecis</name>
    <dbReference type="NCBI Taxonomy" id="2763013"/>
    <lineage>
        <taxon>Bacteria</taxon>
        <taxon>Bacillati</taxon>
        <taxon>Bacillota</taxon>
        <taxon>Clostridia</taxon>
        <taxon>Eubacteriales</taxon>
        <taxon>Butyricicoccaceae</taxon>
        <taxon>Agathobaculum</taxon>
    </lineage>
</organism>
<dbReference type="InterPro" id="IPR002912">
    <property type="entry name" value="ACT_dom"/>
</dbReference>
<evidence type="ECO:0000256" key="1">
    <source>
        <dbReference type="HAMAP-Rule" id="MF_00707"/>
    </source>
</evidence>
<evidence type="ECO:0000313" key="3">
    <source>
        <dbReference type="EMBL" id="MBC5724057.1"/>
    </source>
</evidence>
<comment type="similarity">
    <text evidence="1">Belongs to the UPF0735 family.</text>
</comment>
<dbReference type="HAMAP" id="MF_00707">
    <property type="entry name" value="UPF0735"/>
    <property type="match status" value="1"/>
</dbReference>
<dbReference type="Proteomes" id="UP000606499">
    <property type="component" value="Unassembled WGS sequence"/>
</dbReference>
<protein>
    <recommendedName>
        <fullName evidence="1">UPF0735 ACT domain-containing protein H8S45_01025</fullName>
    </recommendedName>
</protein>
<comment type="caution">
    <text evidence="3">The sequence shown here is derived from an EMBL/GenBank/DDBJ whole genome shotgun (WGS) entry which is preliminary data.</text>
</comment>
<evidence type="ECO:0000313" key="4">
    <source>
        <dbReference type="Proteomes" id="UP000606499"/>
    </source>
</evidence>
<dbReference type="NCBIfam" id="NF003361">
    <property type="entry name" value="PRK04435.1"/>
    <property type="match status" value="1"/>
</dbReference>
<accession>A0A923LU75</accession>
<dbReference type="AlphaFoldDB" id="A0A923LU75"/>
<dbReference type="PIRSF" id="PIRSF025624">
    <property type="entry name" value="ACT_PheB"/>
    <property type="match status" value="1"/>
</dbReference>
<gene>
    <name evidence="3" type="ORF">H8S45_01025</name>
</gene>